<keyword evidence="6 12" id="KW-0460">Magnesium</keyword>
<dbReference type="InterPro" id="IPR004488">
    <property type="entry name" value="Mg/Co-transport_prot_CorA"/>
</dbReference>
<evidence type="ECO:0000256" key="8">
    <source>
        <dbReference type="ARBA" id="ARBA00023065"/>
    </source>
</evidence>
<dbReference type="Gene3D" id="1.20.58.340">
    <property type="entry name" value="Magnesium transport protein CorA, transmembrane region"/>
    <property type="match status" value="2"/>
</dbReference>
<keyword evidence="9 12" id="KW-0472">Membrane</keyword>
<dbReference type="Pfam" id="PF01544">
    <property type="entry name" value="CorA"/>
    <property type="match status" value="1"/>
</dbReference>
<evidence type="ECO:0000256" key="7">
    <source>
        <dbReference type="ARBA" id="ARBA00022989"/>
    </source>
</evidence>
<dbReference type="GO" id="GO:0050897">
    <property type="term" value="F:cobalt ion binding"/>
    <property type="evidence" value="ECO:0007669"/>
    <property type="project" value="TreeGrafter"/>
</dbReference>
<dbReference type="InterPro" id="IPR002523">
    <property type="entry name" value="MgTranspt_CorA/ZnTranspt_ZntB"/>
</dbReference>
<dbReference type="PANTHER" id="PTHR46494">
    <property type="entry name" value="CORA FAMILY METAL ION TRANSPORTER (EUROFUNG)"/>
    <property type="match status" value="1"/>
</dbReference>
<evidence type="ECO:0000313" key="14">
    <source>
        <dbReference type="Proteomes" id="UP000219573"/>
    </source>
</evidence>
<dbReference type="RefSeq" id="WP_097017461.1">
    <property type="nucleotide sequence ID" value="NZ_OBDZ01000009.1"/>
</dbReference>
<dbReference type="STRING" id="1413210.U472_08705"/>
<keyword evidence="3 12" id="KW-0813">Transport</keyword>
<reference evidence="14" key="1">
    <citation type="submission" date="2017-09" db="EMBL/GenBank/DDBJ databases">
        <authorList>
            <person name="Varghese N."/>
            <person name="Submissions S."/>
        </authorList>
    </citation>
    <scope>NUCLEOTIDE SEQUENCE [LARGE SCALE GENOMIC DNA]</scope>
    <source>
        <strain evidence="14">MSL47</strain>
    </source>
</reference>
<accession>A0A285GMW4</accession>
<dbReference type="InterPro" id="IPR045861">
    <property type="entry name" value="CorA_cytoplasmic_dom"/>
</dbReference>
<dbReference type="SUPFAM" id="SSF144083">
    <property type="entry name" value="Magnesium transport protein CorA, transmembrane region"/>
    <property type="match status" value="1"/>
</dbReference>
<evidence type="ECO:0000256" key="5">
    <source>
        <dbReference type="ARBA" id="ARBA00022692"/>
    </source>
</evidence>
<keyword evidence="5 12" id="KW-0812">Transmembrane</keyword>
<dbReference type="PANTHER" id="PTHR46494:SF1">
    <property type="entry name" value="CORA FAMILY METAL ION TRANSPORTER (EUROFUNG)"/>
    <property type="match status" value="1"/>
</dbReference>
<evidence type="ECO:0000256" key="2">
    <source>
        <dbReference type="ARBA" id="ARBA00009765"/>
    </source>
</evidence>
<evidence type="ECO:0000256" key="12">
    <source>
        <dbReference type="RuleBase" id="RU362010"/>
    </source>
</evidence>
<keyword evidence="8 12" id="KW-0406">Ion transport</keyword>
<dbReference type="FunFam" id="1.20.58.340:FF:000004">
    <property type="entry name" value="Magnesium transport protein CorA"/>
    <property type="match status" value="1"/>
</dbReference>
<dbReference type="OrthoDB" id="9803416at2"/>
<dbReference type="CDD" id="cd12828">
    <property type="entry name" value="TmCorA-like_1"/>
    <property type="match status" value="1"/>
</dbReference>
<comment type="function">
    <text evidence="11">Mediates influx of magnesium ions. Alternates between open and closed states. Activated by low cytoplasmic Mg(2+) levels. Inactive when cytoplasmic Mg(2+) levels are high.</text>
</comment>
<gene>
    <name evidence="12" type="primary">corA</name>
    <name evidence="13" type="ORF">SAMN06265827_1095</name>
</gene>
<sequence>MAYRFKKSSINKSGLPPGTLVYRGEEREEEVKITIFNYNGSYYLEERKVSLEEALAYKQKDGIKWINIDGLHNIEVIKSLGDAFNIHSLVLEDILDTDHRPKVDCYDDFVYFVIKLFSYDFEEEEIDIEQLSIILGEDFVLTFQEKEGDVFDNIRERIRNQNSRLRSLGADYLAYVLLDVIVDNYFVVLDEIGEGLFLMEEDLLLDSSQDILSDIQQVKHEMIFLERSVWPLKGIFNNLLKGDNKLFKESTILYLKDVNDHIERTIDTIQSFRDIINGMMDTYLSNVNNRMNEVMQVLTIISTIFIPLTFIAGIYGMNFKYMPELESQLGYPITLIVMLAIVIGMLFYFKKKKWL</sequence>
<comment type="similarity">
    <text evidence="2 12">Belongs to the CorA metal ion transporter (MIT) (TC 1.A.35) family.</text>
</comment>
<evidence type="ECO:0000256" key="10">
    <source>
        <dbReference type="ARBA" id="ARBA00034269"/>
    </source>
</evidence>
<keyword evidence="7 12" id="KW-1133">Transmembrane helix</keyword>
<dbReference type="EMBL" id="OBDZ01000009">
    <property type="protein sequence ID" value="SNY24909.1"/>
    <property type="molecule type" value="Genomic_DNA"/>
</dbReference>
<dbReference type="Proteomes" id="UP000219573">
    <property type="component" value="Unassembled WGS sequence"/>
</dbReference>
<evidence type="ECO:0000256" key="4">
    <source>
        <dbReference type="ARBA" id="ARBA00022475"/>
    </source>
</evidence>
<evidence type="ECO:0000313" key="13">
    <source>
        <dbReference type="EMBL" id="SNY24909.1"/>
    </source>
</evidence>
<proteinExistence type="inferred from homology"/>
<keyword evidence="4 12" id="KW-1003">Cell membrane</keyword>
<evidence type="ECO:0000256" key="11">
    <source>
        <dbReference type="ARBA" id="ARBA00045497"/>
    </source>
</evidence>
<feature type="transmembrane region" description="Helical" evidence="12">
    <location>
        <begin position="329"/>
        <end position="349"/>
    </location>
</feature>
<dbReference type="Gene3D" id="3.30.460.20">
    <property type="entry name" value="CorA soluble domain-like"/>
    <property type="match status" value="1"/>
</dbReference>
<evidence type="ECO:0000256" key="1">
    <source>
        <dbReference type="ARBA" id="ARBA00004651"/>
    </source>
</evidence>
<protein>
    <recommendedName>
        <fullName evidence="12">Magnesium transport protein CorA</fullName>
    </recommendedName>
</protein>
<dbReference type="GO" id="GO:0005886">
    <property type="term" value="C:plasma membrane"/>
    <property type="evidence" value="ECO:0007669"/>
    <property type="project" value="UniProtKB-SubCell"/>
</dbReference>
<comment type="subcellular location">
    <subcellularLocation>
        <location evidence="1">Cell membrane</location>
        <topology evidence="1">Multi-pass membrane protein</topology>
    </subcellularLocation>
    <subcellularLocation>
        <location evidence="12">Membrane</location>
        <topology evidence="12">Multi-pass membrane protein</topology>
    </subcellularLocation>
</comment>
<comment type="catalytic activity">
    <reaction evidence="10">
        <text>Mg(2+)(in) = Mg(2+)(out)</text>
        <dbReference type="Rhea" id="RHEA:29827"/>
        <dbReference type="ChEBI" id="CHEBI:18420"/>
    </reaction>
</comment>
<evidence type="ECO:0000256" key="6">
    <source>
        <dbReference type="ARBA" id="ARBA00022842"/>
    </source>
</evidence>
<dbReference type="NCBIfam" id="TIGR00383">
    <property type="entry name" value="corA"/>
    <property type="match status" value="1"/>
</dbReference>
<keyword evidence="14" id="KW-1185">Reference proteome</keyword>
<feature type="transmembrane region" description="Helical" evidence="12">
    <location>
        <begin position="297"/>
        <end position="317"/>
    </location>
</feature>
<dbReference type="GO" id="GO:0000287">
    <property type="term" value="F:magnesium ion binding"/>
    <property type="evidence" value="ECO:0007669"/>
    <property type="project" value="TreeGrafter"/>
</dbReference>
<name>A0A285GMW4_9FIRM</name>
<evidence type="ECO:0000256" key="9">
    <source>
        <dbReference type="ARBA" id="ARBA00023136"/>
    </source>
</evidence>
<dbReference type="SUPFAM" id="SSF143865">
    <property type="entry name" value="CorA soluble domain-like"/>
    <property type="match status" value="1"/>
</dbReference>
<dbReference type="GO" id="GO:0015087">
    <property type="term" value="F:cobalt ion transmembrane transporter activity"/>
    <property type="evidence" value="ECO:0007669"/>
    <property type="project" value="UniProtKB-UniRule"/>
</dbReference>
<dbReference type="InterPro" id="IPR045863">
    <property type="entry name" value="CorA_TM1_TM2"/>
</dbReference>
<organism evidence="13 14">
    <name type="scientific">Orenia metallireducens</name>
    <dbReference type="NCBI Taxonomy" id="1413210"/>
    <lineage>
        <taxon>Bacteria</taxon>
        <taxon>Bacillati</taxon>
        <taxon>Bacillota</taxon>
        <taxon>Clostridia</taxon>
        <taxon>Halanaerobiales</taxon>
        <taxon>Halobacteroidaceae</taxon>
        <taxon>Orenia</taxon>
    </lineage>
</organism>
<dbReference type="GO" id="GO:0015095">
    <property type="term" value="F:magnesium ion transmembrane transporter activity"/>
    <property type="evidence" value="ECO:0007669"/>
    <property type="project" value="UniProtKB-UniRule"/>
</dbReference>
<evidence type="ECO:0000256" key="3">
    <source>
        <dbReference type="ARBA" id="ARBA00022448"/>
    </source>
</evidence>
<dbReference type="AlphaFoldDB" id="A0A285GMW4"/>